<feature type="domain" description="ABC transmembrane type-1" evidence="10">
    <location>
        <begin position="75"/>
        <end position="267"/>
    </location>
</feature>
<evidence type="ECO:0000256" key="9">
    <source>
        <dbReference type="RuleBase" id="RU363032"/>
    </source>
</evidence>
<keyword evidence="5" id="KW-0762">Sugar transport</keyword>
<keyword evidence="3 9" id="KW-0813">Transport</keyword>
<comment type="similarity">
    <text evidence="2">Belongs to the binding-protein-dependent transport system permease family. MalFG subfamily.</text>
</comment>
<evidence type="ECO:0000256" key="1">
    <source>
        <dbReference type="ARBA" id="ARBA00004651"/>
    </source>
</evidence>
<evidence type="ECO:0000256" key="7">
    <source>
        <dbReference type="ARBA" id="ARBA00022989"/>
    </source>
</evidence>
<keyword evidence="7 9" id="KW-1133">Transmembrane helix</keyword>
<evidence type="ECO:0000313" key="12">
    <source>
        <dbReference type="Proteomes" id="UP000596739"/>
    </source>
</evidence>
<dbReference type="EMBL" id="JAENHN010000039">
    <property type="protein sequence ID" value="MBK1811745.1"/>
    <property type="molecule type" value="Genomic_DNA"/>
</dbReference>
<evidence type="ECO:0000259" key="10">
    <source>
        <dbReference type="PROSITE" id="PS50928"/>
    </source>
</evidence>
<feature type="transmembrane region" description="Helical" evidence="9">
    <location>
        <begin position="199"/>
        <end position="222"/>
    </location>
</feature>
<dbReference type="PANTHER" id="PTHR32243">
    <property type="entry name" value="MALTOSE TRANSPORT SYSTEM PERMEASE-RELATED"/>
    <property type="match status" value="1"/>
</dbReference>
<gene>
    <name evidence="11" type="ORF">JHL18_14065</name>
</gene>
<accession>A0ABS1EQY2</accession>
<proteinExistence type="inferred from homology"/>
<evidence type="ECO:0000256" key="8">
    <source>
        <dbReference type="ARBA" id="ARBA00023136"/>
    </source>
</evidence>
<dbReference type="Gene3D" id="1.10.3720.10">
    <property type="entry name" value="MetI-like"/>
    <property type="match status" value="1"/>
</dbReference>
<protein>
    <submittedName>
        <fullName evidence="11">ABC transporter permease subunit</fullName>
    </submittedName>
</protein>
<keyword evidence="12" id="KW-1185">Reference proteome</keyword>
<dbReference type="InterPro" id="IPR050901">
    <property type="entry name" value="BP-dep_ABC_trans_perm"/>
</dbReference>
<sequence>MKSKHKRKVLLTDVSIYAFLAIFIVITMIPAWWILSLSLENGSGIVSTQVHLLPKHFTLDNYKTVLGNADFLMWAKNSLIFSGGSTIAALFIAVLAAYGFSRFSFPGKKFGMLMFIIFMMLPMTAALLPQYLLMQKLRLTNTYIGMILMYTAGAQTFAIWNLKGFFDTIPRDLDEAATVDGASRWRIFTDIIIPLSKPAIAVTTVIIFLGPWTDFAGIFMFISDPDKYTLAMGLSKWGSDFRSTPWPIFAASSFIVAGPITALYMLLQLGVKNGLTVGAVKG</sequence>
<dbReference type="Pfam" id="PF00528">
    <property type="entry name" value="BPD_transp_1"/>
    <property type="match status" value="1"/>
</dbReference>
<dbReference type="SUPFAM" id="SSF161098">
    <property type="entry name" value="MetI-like"/>
    <property type="match status" value="1"/>
</dbReference>
<dbReference type="PANTHER" id="PTHR32243:SF50">
    <property type="entry name" value="MALTOSE_MALTODEXTRIN TRANSPORT SYSTEM PERMEASE PROTEIN MALG"/>
    <property type="match status" value="1"/>
</dbReference>
<dbReference type="Proteomes" id="UP000596739">
    <property type="component" value="Unassembled WGS sequence"/>
</dbReference>
<dbReference type="InterPro" id="IPR035906">
    <property type="entry name" value="MetI-like_sf"/>
</dbReference>
<comment type="subcellular location">
    <subcellularLocation>
        <location evidence="1 9">Cell membrane</location>
        <topology evidence="1 9">Multi-pass membrane protein</topology>
    </subcellularLocation>
</comment>
<reference evidence="12" key="1">
    <citation type="submission" date="2021-01" db="EMBL/GenBank/DDBJ databases">
        <title>Genome public.</title>
        <authorList>
            <person name="Liu C."/>
            <person name="Sun Q."/>
        </authorList>
    </citation>
    <scope>NUCLEOTIDE SEQUENCE [LARGE SCALE GENOMIC DNA]</scope>
    <source>
        <strain evidence="12">YIM B02505</strain>
    </source>
</reference>
<dbReference type="PROSITE" id="PS50928">
    <property type="entry name" value="ABC_TM1"/>
    <property type="match status" value="1"/>
</dbReference>
<evidence type="ECO:0000256" key="6">
    <source>
        <dbReference type="ARBA" id="ARBA00022692"/>
    </source>
</evidence>
<dbReference type="InterPro" id="IPR000515">
    <property type="entry name" value="MetI-like"/>
</dbReference>
<feature type="transmembrane region" description="Helical" evidence="9">
    <location>
        <begin position="9"/>
        <end position="35"/>
    </location>
</feature>
<dbReference type="RefSeq" id="WP_200270242.1">
    <property type="nucleotide sequence ID" value="NZ_JAENHN010000039.1"/>
</dbReference>
<feature type="transmembrane region" description="Helical" evidence="9">
    <location>
        <begin position="246"/>
        <end position="267"/>
    </location>
</feature>
<feature type="transmembrane region" description="Helical" evidence="9">
    <location>
        <begin position="112"/>
        <end position="131"/>
    </location>
</feature>
<keyword evidence="4" id="KW-1003">Cell membrane</keyword>
<evidence type="ECO:0000256" key="3">
    <source>
        <dbReference type="ARBA" id="ARBA00022448"/>
    </source>
</evidence>
<keyword evidence="8 9" id="KW-0472">Membrane</keyword>
<feature type="transmembrane region" description="Helical" evidence="9">
    <location>
        <begin position="79"/>
        <end position="100"/>
    </location>
</feature>
<keyword evidence="6 9" id="KW-0812">Transmembrane</keyword>
<evidence type="ECO:0000256" key="5">
    <source>
        <dbReference type="ARBA" id="ARBA00022597"/>
    </source>
</evidence>
<name>A0ABS1EQY2_9CLOT</name>
<evidence type="ECO:0000256" key="2">
    <source>
        <dbReference type="ARBA" id="ARBA00009047"/>
    </source>
</evidence>
<feature type="transmembrane region" description="Helical" evidence="9">
    <location>
        <begin position="143"/>
        <end position="162"/>
    </location>
</feature>
<comment type="caution">
    <text evidence="11">The sequence shown here is derived from an EMBL/GenBank/DDBJ whole genome shotgun (WGS) entry which is preliminary data.</text>
</comment>
<organism evidence="11 12">
    <name type="scientific">Clostridium yunnanense</name>
    <dbReference type="NCBI Taxonomy" id="2800325"/>
    <lineage>
        <taxon>Bacteria</taxon>
        <taxon>Bacillati</taxon>
        <taxon>Bacillota</taxon>
        <taxon>Clostridia</taxon>
        <taxon>Eubacteriales</taxon>
        <taxon>Clostridiaceae</taxon>
        <taxon>Clostridium</taxon>
    </lineage>
</organism>
<evidence type="ECO:0000256" key="4">
    <source>
        <dbReference type="ARBA" id="ARBA00022475"/>
    </source>
</evidence>
<dbReference type="CDD" id="cd06261">
    <property type="entry name" value="TM_PBP2"/>
    <property type="match status" value="1"/>
</dbReference>
<evidence type="ECO:0000313" key="11">
    <source>
        <dbReference type="EMBL" id="MBK1811745.1"/>
    </source>
</evidence>